<proteinExistence type="predicted"/>
<organism evidence="1 2">
    <name type="scientific">Saccharothrix hoggarensis</name>
    <dbReference type="NCBI Taxonomy" id="913853"/>
    <lineage>
        <taxon>Bacteria</taxon>
        <taxon>Bacillati</taxon>
        <taxon>Actinomycetota</taxon>
        <taxon>Actinomycetes</taxon>
        <taxon>Pseudonocardiales</taxon>
        <taxon>Pseudonocardiaceae</taxon>
        <taxon>Saccharothrix</taxon>
    </lineage>
</organism>
<dbReference type="Proteomes" id="UP001597168">
    <property type="component" value="Unassembled WGS sequence"/>
</dbReference>
<gene>
    <name evidence="1" type="ORF">ACFQ3T_03755</name>
</gene>
<sequence>MSDRVIDIYADKGWQDTGFELPARAADTGWSLRAEGTWCFDTSARDYATRDGDARKPGDTRFYDASTAGRTEYLYHGRLGQVGQLIGRWGRNGRPFIVGTYANLEFVGPEQPEPSMPPGTAELMARIEFIEALAARPEVVSASTITYLRATDDHIYALWRSVYPDSGFWTTNDLPDNYTLGMDAEEDLTIAHLPPAERWKAIDRLIPQQDPPAPPPVAEVEPDSGPRTLWLAMNNDENGFHNSDGHLVVSIKSYDRSRRTQYNTVKQRWEYEDGTPVKPDASMV</sequence>
<dbReference type="RefSeq" id="WP_380719755.1">
    <property type="nucleotide sequence ID" value="NZ_JBHTLK010000009.1"/>
</dbReference>
<accession>A0ABW3QI59</accession>
<name>A0ABW3QI59_9PSEU</name>
<dbReference type="Gene3D" id="2.60.120.430">
    <property type="entry name" value="Galactose-binding lectin"/>
    <property type="match status" value="1"/>
</dbReference>
<dbReference type="EMBL" id="JBHTLK010000009">
    <property type="protein sequence ID" value="MFD1146231.1"/>
    <property type="molecule type" value="Genomic_DNA"/>
</dbReference>
<comment type="caution">
    <text evidence="1">The sequence shown here is derived from an EMBL/GenBank/DDBJ whole genome shotgun (WGS) entry which is preliminary data.</text>
</comment>
<evidence type="ECO:0008006" key="3">
    <source>
        <dbReference type="Google" id="ProtNLM"/>
    </source>
</evidence>
<protein>
    <recommendedName>
        <fullName evidence="3">MORN repeat protein</fullName>
    </recommendedName>
</protein>
<evidence type="ECO:0000313" key="2">
    <source>
        <dbReference type="Proteomes" id="UP001597168"/>
    </source>
</evidence>
<evidence type="ECO:0000313" key="1">
    <source>
        <dbReference type="EMBL" id="MFD1146231.1"/>
    </source>
</evidence>
<keyword evidence="2" id="KW-1185">Reference proteome</keyword>
<reference evidence="2" key="1">
    <citation type="journal article" date="2019" name="Int. J. Syst. Evol. Microbiol.">
        <title>The Global Catalogue of Microorganisms (GCM) 10K type strain sequencing project: providing services to taxonomists for standard genome sequencing and annotation.</title>
        <authorList>
            <consortium name="The Broad Institute Genomics Platform"/>
            <consortium name="The Broad Institute Genome Sequencing Center for Infectious Disease"/>
            <person name="Wu L."/>
            <person name="Ma J."/>
        </authorList>
    </citation>
    <scope>NUCLEOTIDE SEQUENCE [LARGE SCALE GENOMIC DNA]</scope>
    <source>
        <strain evidence="2">CCUG 60214</strain>
    </source>
</reference>